<dbReference type="InterPro" id="IPR020561">
    <property type="entry name" value="PRibGlycinamid_synth_ATP-grasp"/>
</dbReference>
<comment type="caution">
    <text evidence="15">The sequence shown here is derived from an EMBL/GenBank/DDBJ whole genome shotgun (WGS) entry which is preliminary data.</text>
</comment>
<dbReference type="Gene3D" id="3.30.1490.20">
    <property type="entry name" value="ATP-grasp fold, A domain"/>
    <property type="match status" value="1"/>
</dbReference>
<proteinExistence type="inferred from homology"/>
<accession>A0ABV5SLD0</accession>
<evidence type="ECO:0000256" key="7">
    <source>
        <dbReference type="ARBA" id="ARBA00022755"/>
    </source>
</evidence>
<keyword evidence="16" id="KW-1185">Reference proteome</keyword>
<comment type="cofactor">
    <cofactor evidence="2">
        <name>Mg(2+)</name>
        <dbReference type="ChEBI" id="CHEBI:18420"/>
    </cofactor>
</comment>
<name>A0ABV5SLD0_9MICO</name>
<comment type="pathway">
    <text evidence="3 12">Purine metabolism; IMP biosynthesis via de novo pathway; N(1)-(5-phospho-D-ribosyl)glycinamide from 5-phospho-alpha-D-ribose 1-diphosphate: step 2/2.</text>
</comment>
<comment type="similarity">
    <text evidence="9 12">Belongs to the GARS family.</text>
</comment>
<evidence type="ECO:0000256" key="3">
    <source>
        <dbReference type="ARBA" id="ARBA00005174"/>
    </source>
</evidence>
<dbReference type="Gene3D" id="3.40.50.20">
    <property type="match status" value="1"/>
</dbReference>
<dbReference type="Gene3D" id="3.30.470.20">
    <property type="entry name" value="ATP-grasp fold, B domain"/>
    <property type="match status" value="1"/>
</dbReference>
<comment type="cofactor">
    <cofactor evidence="1">
        <name>Mn(2+)</name>
        <dbReference type="ChEBI" id="CHEBI:29035"/>
    </cofactor>
</comment>
<dbReference type="SUPFAM" id="SSF51246">
    <property type="entry name" value="Rudiment single hybrid motif"/>
    <property type="match status" value="1"/>
</dbReference>
<dbReference type="Gene3D" id="3.90.600.10">
    <property type="entry name" value="Phosphoribosylglycinamide synthetase, C-terminal domain"/>
    <property type="match status" value="1"/>
</dbReference>
<dbReference type="InterPro" id="IPR013815">
    <property type="entry name" value="ATP_grasp_subdomain_1"/>
</dbReference>
<dbReference type="InterPro" id="IPR020562">
    <property type="entry name" value="PRibGlycinamide_synth_N"/>
</dbReference>
<dbReference type="Pfam" id="PF02843">
    <property type="entry name" value="GARS_C"/>
    <property type="match status" value="1"/>
</dbReference>
<evidence type="ECO:0000313" key="15">
    <source>
        <dbReference type="EMBL" id="MFB9641138.1"/>
    </source>
</evidence>
<dbReference type="InterPro" id="IPR016185">
    <property type="entry name" value="PreATP-grasp_dom_sf"/>
</dbReference>
<evidence type="ECO:0000256" key="6">
    <source>
        <dbReference type="ARBA" id="ARBA00022741"/>
    </source>
</evidence>
<keyword evidence="6 13" id="KW-0547">Nucleotide-binding</keyword>
<dbReference type="SUPFAM" id="SSF52440">
    <property type="entry name" value="PreATP-grasp domain"/>
    <property type="match status" value="1"/>
</dbReference>
<comment type="catalytic activity">
    <reaction evidence="12">
        <text>5-phospho-beta-D-ribosylamine + glycine + ATP = N(1)-(5-phospho-beta-D-ribosyl)glycinamide + ADP + phosphate + H(+)</text>
        <dbReference type="Rhea" id="RHEA:17453"/>
        <dbReference type="ChEBI" id="CHEBI:15378"/>
        <dbReference type="ChEBI" id="CHEBI:30616"/>
        <dbReference type="ChEBI" id="CHEBI:43474"/>
        <dbReference type="ChEBI" id="CHEBI:57305"/>
        <dbReference type="ChEBI" id="CHEBI:58681"/>
        <dbReference type="ChEBI" id="CHEBI:143788"/>
        <dbReference type="ChEBI" id="CHEBI:456216"/>
        <dbReference type="EC" id="6.3.4.13"/>
    </reaction>
</comment>
<evidence type="ECO:0000259" key="14">
    <source>
        <dbReference type="PROSITE" id="PS50975"/>
    </source>
</evidence>
<keyword evidence="8 13" id="KW-0067">ATP-binding</keyword>
<dbReference type="Proteomes" id="UP001589667">
    <property type="component" value="Unassembled WGS sequence"/>
</dbReference>
<dbReference type="PANTHER" id="PTHR43472:SF1">
    <property type="entry name" value="PHOSPHORIBOSYLAMINE--GLYCINE LIGASE, CHLOROPLASTIC"/>
    <property type="match status" value="1"/>
</dbReference>
<dbReference type="InterPro" id="IPR011761">
    <property type="entry name" value="ATP-grasp"/>
</dbReference>
<dbReference type="InterPro" id="IPR037123">
    <property type="entry name" value="PRibGlycinamide_synth_C_sf"/>
</dbReference>
<organism evidence="15 16">
    <name type="scientific">Agromyces lapidis</name>
    <dbReference type="NCBI Taxonomy" id="279574"/>
    <lineage>
        <taxon>Bacteria</taxon>
        <taxon>Bacillati</taxon>
        <taxon>Actinomycetota</taxon>
        <taxon>Actinomycetes</taxon>
        <taxon>Micrococcales</taxon>
        <taxon>Microbacteriaceae</taxon>
        <taxon>Agromyces</taxon>
    </lineage>
</organism>
<evidence type="ECO:0000256" key="13">
    <source>
        <dbReference type="PROSITE-ProRule" id="PRU00409"/>
    </source>
</evidence>
<dbReference type="NCBIfam" id="TIGR00877">
    <property type="entry name" value="purD"/>
    <property type="match status" value="1"/>
</dbReference>
<dbReference type="Pfam" id="PF01071">
    <property type="entry name" value="GARS_A"/>
    <property type="match status" value="1"/>
</dbReference>
<dbReference type="InterPro" id="IPR000115">
    <property type="entry name" value="PRibGlycinamide_synth"/>
</dbReference>
<dbReference type="SMART" id="SM01210">
    <property type="entry name" value="GARS_C"/>
    <property type="match status" value="1"/>
</dbReference>
<keyword evidence="5 12" id="KW-0436">Ligase</keyword>
<dbReference type="InterPro" id="IPR011054">
    <property type="entry name" value="Rudment_hybrid_motif"/>
</dbReference>
<evidence type="ECO:0000256" key="2">
    <source>
        <dbReference type="ARBA" id="ARBA00001946"/>
    </source>
</evidence>
<dbReference type="InterPro" id="IPR020560">
    <property type="entry name" value="PRibGlycinamide_synth_C-dom"/>
</dbReference>
<dbReference type="PANTHER" id="PTHR43472">
    <property type="entry name" value="PHOSPHORIBOSYLAMINE--GLYCINE LIGASE"/>
    <property type="match status" value="1"/>
</dbReference>
<evidence type="ECO:0000256" key="10">
    <source>
        <dbReference type="ARBA" id="ARBA00042242"/>
    </source>
</evidence>
<evidence type="ECO:0000313" key="16">
    <source>
        <dbReference type="Proteomes" id="UP001589667"/>
    </source>
</evidence>
<keyword evidence="7 12" id="KW-0658">Purine biosynthesis</keyword>
<reference evidence="15 16" key="1">
    <citation type="submission" date="2024-09" db="EMBL/GenBank/DDBJ databases">
        <authorList>
            <person name="Sun Q."/>
            <person name="Mori K."/>
        </authorList>
    </citation>
    <scope>NUCLEOTIDE SEQUENCE [LARGE SCALE GENOMIC DNA]</scope>
    <source>
        <strain evidence="15 16">JCM 14321</strain>
    </source>
</reference>
<dbReference type="InterPro" id="IPR020559">
    <property type="entry name" value="PRibGlycinamide_synth_CS"/>
</dbReference>
<dbReference type="HAMAP" id="MF_00138">
    <property type="entry name" value="GARS"/>
    <property type="match status" value="1"/>
</dbReference>
<dbReference type="EC" id="6.3.4.13" evidence="4 12"/>
<protein>
    <recommendedName>
        <fullName evidence="4 12">Phosphoribosylamine--glycine ligase</fullName>
        <ecNumber evidence="4 12">6.3.4.13</ecNumber>
    </recommendedName>
    <alternativeName>
        <fullName evidence="12">GARS</fullName>
    </alternativeName>
    <alternativeName>
        <fullName evidence="10 12">Glycinamide ribonucleotide synthetase</fullName>
    </alternativeName>
    <alternativeName>
        <fullName evidence="11 12">Phosphoribosylglycinamide synthetase</fullName>
    </alternativeName>
</protein>
<feature type="domain" description="ATP-grasp" evidence="14">
    <location>
        <begin position="115"/>
        <end position="327"/>
    </location>
</feature>
<dbReference type="EMBL" id="JBHMBL010000001">
    <property type="protein sequence ID" value="MFB9641138.1"/>
    <property type="molecule type" value="Genomic_DNA"/>
</dbReference>
<dbReference type="GO" id="GO:0004637">
    <property type="term" value="F:phosphoribosylamine-glycine ligase activity"/>
    <property type="evidence" value="ECO:0007669"/>
    <property type="project" value="UniProtKB-EC"/>
</dbReference>
<sequence length="447" mass="45919">MRILVLGSGAREHAIILALLDEEAGHEIIAAPGNAGIAASPTSSARGSVTTVALDASDPELVTEYARDSGVELVVVGPEAPLVAGVADAVRAAGIPVFGPGRRAAALEGSKTFAKRIMEAANVPTGRAKLISELDEVAATLDEFGAPYVVKADGLAAGKGVLVTDDRDAALAHAGHYLQQGPVLVEEFLDGQEVSLFLLSDGTNVLPLSPAQDFKRLRDGDAGPNTGGMGAYSPLPWLGDAVDGRGGRFGSEQAFVDEVIETIALPTVKQLADEQTPFIGLLYAGLILTSRGIRVIEFNARFGDPETQVVLPRLETPLSGLLLAAATGGLGELPRPVFSADAAVTVVLASEGYPESPETGRAIEGLDAAASVPGVHLAHAATAIGSLPDDAQAGDPAPLLSTGGRVLNVVAVGDGFAEARRRAYEALGRIRLDGGQYRTDIAARVAE</sequence>
<evidence type="ECO:0000256" key="5">
    <source>
        <dbReference type="ARBA" id="ARBA00022598"/>
    </source>
</evidence>
<dbReference type="PROSITE" id="PS00184">
    <property type="entry name" value="GARS"/>
    <property type="match status" value="1"/>
</dbReference>
<dbReference type="SUPFAM" id="SSF56059">
    <property type="entry name" value="Glutathione synthetase ATP-binding domain-like"/>
    <property type="match status" value="1"/>
</dbReference>
<dbReference type="RefSeq" id="WP_157423467.1">
    <property type="nucleotide sequence ID" value="NZ_BAAANI010000008.1"/>
</dbReference>
<evidence type="ECO:0000256" key="11">
    <source>
        <dbReference type="ARBA" id="ARBA00042864"/>
    </source>
</evidence>
<evidence type="ECO:0000256" key="1">
    <source>
        <dbReference type="ARBA" id="ARBA00001936"/>
    </source>
</evidence>
<dbReference type="SMART" id="SM01209">
    <property type="entry name" value="GARS_A"/>
    <property type="match status" value="1"/>
</dbReference>
<evidence type="ECO:0000256" key="4">
    <source>
        <dbReference type="ARBA" id="ARBA00013255"/>
    </source>
</evidence>
<dbReference type="Pfam" id="PF02844">
    <property type="entry name" value="GARS_N"/>
    <property type="match status" value="1"/>
</dbReference>
<gene>
    <name evidence="12 15" type="primary">purD</name>
    <name evidence="15" type="ORF">ACFFQV_02440</name>
</gene>
<evidence type="ECO:0000256" key="12">
    <source>
        <dbReference type="HAMAP-Rule" id="MF_00138"/>
    </source>
</evidence>
<evidence type="ECO:0000256" key="9">
    <source>
        <dbReference type="ARBA" id="ARBA00038345"/>
    </source>
</evidence>
<dbReference type="PROSITE" id="PS50975">
    <property type="entry name" value="ATP_GRASP"/>
    <property type="match status" value="1"/>
</dbReference>
<evidence type="ECO:0000256" key="8">
    <source>
        <dbReference type="ARBA" id="ARBA00022840"/>
    </source>
</evidence>